<dbReference type="PANTHER" id="PTHR32071:SF95">
    <property type="entry name" value="DNA-BINDING TRANSCRIPTIONAL REGULATOR NTRC"/>
    <property type="match status" value="1"/>
</dbReference>
<evidence type="ECO:0000256" key="8">
    <source>
        <dbReference type="ARBA" id="ARBA00023012"/>
    </source>
</evidence>
<evidence type="ECO:0000313" key="18">
    <source>
        <dbReference type="EMBL" id="MFC3609399.1"/>
    </source>
</evidence>
<dbReference type="Pfam" id="PF25601">
    <property type="entry name" value="AAA_lid_14"/>
    <property type="match status" value="1"/>
</dbReference>
<dbReference type="InterPro" id="IPR025662">
    <property type="entry name" value="Sigma_54_int_dom_ATP-bd_1"/>
</dbReference>
<dbReference type="Proteomes" id="UP001595630">
    <property type="component" value="Unassembled WGS sequence"/>
</dbReference>
<feature type="modified residue" description="4-aspartylphosphate" evidence="14">
    <location>
        <position position="55"/>
    </location>
</feature>
<keyword evidence="5 14" id="KW-0597">Phosphoprotein</keyword>
<dbReference type="RefSeq" id="WP_386366946.1">
    <property type="nucleotide sequence ID" value="NZ_JBHRXZ010000026.1"/>
</dbReference>
<keyword evidence="8 15" id="KW-0902">Two-component regulatory system</keyword>
<keyword evidence="19" id="KW-1185">Reference proteome</keyword>
<evidence type="ECO:0000256" key="1">
    <source>
        <dbReference type="ARBA" id="ARBA00004496"/>
    </source>
</evidence>
<dbReference type="Pfam" id="PF00158">
    <property type="entry name" value="Sigma54_activat"/>
    <property type="match status" value="1"/>
</dbReference>
<evidence type="ECO:0000256" key="14">
    <source>
        <dbReference type="PROSITE-ProRule" id="PRU00169"/>
    </source>
</evidence>
<protein>
    <recommendedName>
        <fullName evidence="2 15">DNA-binding transcriptional regulator NtrC</fullName>
    </recommendedName>
    <alternativeName>
        <fullName evidence="15">Nitrogen regulation protein NR(I)</fullName>
    </alternativeName>
</protein>
<dbReference type="PRINTS" id="PR01590">
    <property type="entry name" value="HTHFIS"/>
</dbReference>
<dbReference type="Gene3D" id="1.10.8.60">
    <property type="match status" value="1"/>
</dbReference>
<dbReference type="InterPro" id="IPR011006">
    <property type="entry name" value="CheY-like_superfamily"/>
</dbReference>
<dbReference type="SUPFAM" id="SSF52172">
    <property type="entry name" value="CheY-like"/>
    <property type="match status" value="1"/>
</dbReference>
<dbReference type="Gene3D" id="1.10.10.60">
    <property type="entry name" value="Homeodomain-like"/>
    <property type="match status" value="1"/>
</dbReference>
<keyword evidence="6 15" id="KW-0547">Nucleotide-binding</keyword>
<evidence type="ECO:0000256" key="5">
    <source>
        <dbReference type="ARBA" id="ARBA00022553"/>
    </source>
</evidence>
<dbReference type="InterPro" id="IPR025943">
    <property type="entry name" value="Sigma_54_int_dom_ATP-bd_2"/>
</dbReference>
<evidence type="ECO:0000256" key="2">
    <source>
        <dbReference type="ARBA" id="ARBA00019059"/>
    </source>
</evidence>
<accession>A0ABV7T9J1</accession>
<proteinExistence type="predicted"/>
<dbReference type="InterPro" id="IPR009057">
    <property type="entry name" value="Homeodomain-like_sf"/>
</dbReference>
<evidence type="ECO:0000256" key="13">
    <source>
        <dbReference type="ARBA" id="ARBA00023231"/>
    </source>
</evidence>
<evidence type="ECO:0000256" key="3">
    <source>
        <dbReference type="ARBA" id="ARBA00022490"/>
    </source>
</evidence>
<keyword evidence="12 15" id="KW-0804">Transcription</keyword>
<dbReference type="SUPFAM" id="SSF46689">
    <property type="entry name" value="Homeodomain-like"/>
    <property type="match status" value="1"/>
</dbReference>
<dbReference type="SUPFAM" id="SSF52540">
    <property type="entry name" value="P-loop containing nucleoside triphosphate hydrolases"/>
    <property type="match status" value="1"/>
</dbReference>
<dbReference type="Pfam" id="PF00072">
    <property type="entry name" value="Response_reg"/>
    <property type="match status" value="1"/>
</dbReference>
<evidence type="ECO:0000256" key="10">
    <source>
        <dbReference type="ARBA" id="ARBA00023125"/>
    </source>
</evidence>
<dbReference type="InterPro" id="IPR002197">
    <property type="entry name" value="HTH_Fis"/>
</dbReference>
<dbReference type="Gene3D" id="3.40.50.300">
    <property type="entry name" value="P-loop containing nucleotide triphosphate hydrolases"/>
    <property type="match status" value="1"/>
</dbReference>
<dbReference type="InterPro" id="IPR003593">
    <property type="entry name" value="AAA+_ATPase"/>
</dbReference>
<dbReference type="InterPro" id="IPR027417">
    <property type="entry name" value="P-loop_NTPase"/>
</dbReference>
<dbReference type="CDD" id="cd19919">
    <property type="entry name" value="REC_NtrC"/>
    <property type="match status" value="1"/>
</dbReference>
<dbReference type="Gene3D" id="3.40.50.2300">
    <property type="match status" value="1"/>
</dbReference>
<dbReference type="SMART" id="SM00382">
    <property type="entry name" value="AAA"/>
    <property type="match status" value="1"/>
</dbReference>
<dbReference type="InterPro" id="IPR058031">
    <property type="entry name" value="AAA_lid_NorR"/>
</dbReference>
<keyword evidence="13 15" id="KW-0535">Nitrogen fixation</keyword>
<evidence type="ECO:0000259" key="17">
    <source>
        <dbReference type="PROSITE" id="PS50110"/>
    </source>
</evidence>
<keyword evidence="4 15" id="KW-0678">Repressor</keyword>
<evidence type="ECO:0000313" key="19">
    <source>
        <dbReference type="Proteomes" id="UP001595630"/>
    </source>
</evidence>
<feature type="domain" description="Response regulatory" evidence="17">
    <location>
        <begin position="6"/>
        <end position="120"/>
    </location>
</feature>
<dbReference type="PROSITE" id="PS00676">
    <property type="entry name" value="SIGMA54_INTERACT_2"/>
    <property type="match status" value="1"/>
</dbReference>
<dbReference type="PROSITE" id="PS00675">
    <property type="entry name" value="SIGMA54_INTERACT_1"/>
    <property type="match status" value="1"/>
</dbReference>
<dbReference type="NCBIfam" id="TIGR01818">
    <property type="entry name" value="ntrC"/>
    <property type="match status" value="1"/>
</dbReference>
<organism evidence="18 19">
    <name type="scientific">Stutzerimonas tarimensis</name>
    <dbReference type="NCBI Taxonomy" id="1507735"/>
    <lineage>
        <taxon>Bacteria</taxon>
        <taxon>Pseudomonadati</taxon>
        <taxon>Pseudomonadota</taxon>
        <taxon>Gammaproteobacteria</taxon>
        <taxon>Pseudomonadales</taxon>
        <taxon>Pseudomonadaceae</taxon>
        <taxon>Stutzerimonas</taxon>
    </lineage>
</organism>
<dbReference type="Pfam" id="PF02954">
    <property type="entry name" value="HTH_8"/>
    <property type="match status" value="1"/>
</dbReference>
<dbReference type="PROSITE" id="PS50110">
    <property type="entry name" value="RESPONSE_REGULATORY"/>
    <property type="match status" value="1"/>
</dbReference>
<reference evidence="19" key="1">
    <citation type="journal article" date="2019" name="Int. J. Syst. Evol. Microbiol.">
        <title>The Global Catalogue of Microorganisms (GCM) 10K type strain sequencing project: providing services to taxonomists for standard genome sequencing and annotation.</title>
        <authorList>
            <consortium name="The Broad Institute Genomics Platform"/>
            <consortium name="The Broad Institute Genome Sequencing Center for Infectious Disease"/>
            <person name="Wu L."/>
            <person name="Ma J."/>
        </authorList>
    </citation>
    <scope>NUCLEOTIDE SEQUENCE [LARGE SCALE GENOMIC DNA]</scope>
    <source>
        <strain evidence="19">KCTC 42447</strain>
    </source>
</reference>
<dbReference type="EMBL" id="JBHRXZ010000026">
    <property type="protein sequence ID" value="MFC3609399.1"/>
    <property type="molecule type" value="Genomic_DNA"/>
</dbReference>
<evidence type="ECO:0000256" key="9">
    <source>
        <dbReference type="ARBA" id="ARBA00023015"/>
    </source>
</evidence>
<evidence type="ECO:0000256" key="15">
    <source>
        <dbReference type="RuleBase" id="RU365013"/>
    </source>
</evidence>
<dbReference type="CDD" id="cd00009">
    <property type="entry name" value="AAA"/>
    <property type="match status" value="1"/>
</dbReference>
<comment type="function">
    <text evidence="15">Member of the two-component regulatory system NtrB/NtrC, which controls expression of the nitrogen-regulated (ntr) genes in response to nitrogen limitation. Phosphorylated NtrC binds directly to DNA and stimulates the formation of open promoter-sigma54-RNA polymerase complexes.</text>
</comment>
<gene>
    <name evidence="15 18" type="primary">ntrC</name>
    <name evidence="18" type="ORF">ACFOMF_16610</name>
</gene>
<evidence type="ECO:0000256" key="11">
    <source>
        <dbReference type="ARBA" id="ARBA00023159"/>
    </source>
</evidence>
<keyword evidence="3 15" id="KW-0963">Cytoplasm</keyword>
<keyword evidence="10 15" id="KW-0238">DNA-binding</keyword>
<comment type="caution">
    <text evidence="18">The sequence shown here is derived from an EMBL/GenBank/DDBJ whole genome shotgun (WGS) entry which is preliminary data.</text>
</comment>
<keyword evidence="9 15" id="KW-0805">Transcription regulation</keyword>
<evidence type="ECO:0000256" key="12">
    <source>
        <dbReference type="ARBA" id="ARBA00023163"/>
    </source>
</evidence>
<keyword evidence="7 15" id="KW-0067">ATP-binding</keyword>
<dbReference type="PANTHER" id="PTHR32071">
    <property type="entry name" value="TRANSCRIPTIONAL REGULATORY PROTEIN"/>
    <property type="match status" value="1"/>
</dbReference>
<evidence type="ECO:0000256" key="7">
    <source>
        <dbReference type="ARBA" id="ARBA00022840"/>
    </source>
</evidence>
<comment type="subcellular location">
    <subcellularLocation>
        <location evidence="1 15">Cytoplasm</location>
    </subcellularLocation>
</comment>
<dbReference type="InterPro" id="IPR010114">
    <property type="entry name" value="Transcript_reg_NtrC"/>
</dbReference>
<dbReference type="InterPro" id="IPR001789">
    <property type="entry name" value="Sig_transdc_resp-reg_receiver"/>
</dbReference>
<feature type="domain" description="Sigma-54 factor interaction" evidence="16">
    <location>
        <begin position="141"/>
        <end position="370"/>
    </location>
</feature>
<name>A0ABV7T9J1_9GAMM</name>
<dbReference type="SMART" id="SM00448">
    <property type="entry name" value="REC"/>
    <property type="match status" value="1"/>
</dbReference>
<keyword evidence="11 15" id="KW-0010">Activator</keyword>
<dbReference type="PROSITE" id="PS50045">
    <property type="entry name" value="SIGMA54_INTERACT_4"/>
    <property type="match status" value="1"/>
</dbReference>
<evidence type="ECO:0000256" key="6">
    <source>
        <dbReference type="ARBA" id="ARBA00022741"/>
    </source>
</evidence>
<dbReference type="NCBIfam" id="NF008176">
    <property type="entry name" value="PRK10923.1"/>
    <property type="match status" value="1"/>
</dbReference>
<evidence type="ECO:0000256" key="4">
    <source>
        <dbReference type="ARBA" id="ARBA00022491"/>
    </source>
</evidence>
<sequence>MSRSETVWIVDDDRSIRWVLEKALQQEGMTTQSFDSADGVLSRLARQQPDVIISDIRMPGASGLELLAQIREHYPRLPVIIMTAHSDLDSAVASYQGGAFEYLPKPFDVDDAVSLVKRAYQHAQEQQGMHTPQDRPRTPEIIGEAPAMQEVFRAIGRLSHSNITVLINGESGTGKELVAHALHRHSPRKASPFIALNMAAIPKDLMESELFGHEKGAFTGAAAQRRGRFEQADGGTLFLDEIGDMPAETQTRLLRVLADGEFYRVGGHTPIKVDVRIIAATHQDLEGLVQAGKFREDLFHRLNVIRIHIPRLADRREDIPALANHFLARAAQELSVEPKVLKSETEEYLSKLQWPGNVRQMENTCRWITVMASGREVLVEDLPPELLNQPTTAQPAHNWEQALRNWADQALARGQQNLLDSAVPTFERIMIETALKHTAGRRRDAALLLGWGRNTLTRKIKELGMRIDGGDDEEGDEG</sequence>
<evidence type="ECO:0000259" key="16">
    <source>
        <dbReference type="PROSITE" id="PS50045"/>
    </source>
</evidence>
<dbReference type="InterPro" id="IPR002078">
    <property type="entry name" value="Sigma_54_int"/>
</dbReference>